<feature type="transmembrane region" description="Helical" evidence="1">
    <location>
        <begin position="76"/>
        <end position="96"/>
    </location>
</feature>
<evidence type="ECO:0000313" key="2">
    <source>
        <dbReference type="EMBL" id="AHH16360.1"/>
    </source>
</evidence>
<feature type="transmembrane region" description="Helical" evidence="1">
    <location>
        <begin position="47"/>
        <end position="70"/>
    </location>
</feature>
<keyword evidence="3" id="KW-1185">Reference proteome</keyword>
<feature type="transmembrane region" description="Helical" evidence="1">
    <location>
        <begin position="6"/>
        <end position="26"/>
    </location>
</feature>
<gene>
    <name evidence="2" type="ORF">NONO_c15590</name>
</gene>
<feature type="transmembrane region" description="Helical" evidence="1">
    <location>
        <begin position="108"/>
        <end position="135"/>
    </location>
</feature>
<dbReference type="Proteomes" id="UP000019150">
    <property type="component" value="Chromosome"/>
</dbReference>
<dbReference type="PATRIC" id="fig|1415166.3.peg.1585"/>
<sequence>MPSPLLLAVHITIALALTILVGVQCAELGRIRLRHNMELPSAAVRTIGLTLWSIPLFAVLTFATGAAVIADGAKGGPWVGAGVISTVAIGAASGWVRRRLRRSSTHAAGHGAGVLAAVQWGVPALTLAAAFLMAARPDNPLIAFAPVVLALAVTAAAYRVAFRRDGAAMVVAG</sequence>
<evidence type="ECO:0000313" key="3">
    <source>
        <dbReference type="Proteomes" id="UP000019150"/>
    </source>
</evidence>
<protein>
    <submittedName>
        <fullName evidence="2">Putative membrane protein</fullName>
    </submittedName>
</protein>
<dbReference type="OrthoDB" id="4578757at2"/>
<dbReference type="AlphaFoldDB" id="W5TAM5"/>
<dbReference type="EMBL" id="CP006850">
    <property type="protein sequence ID" value="AHH16360.1"/>
    <property type="molecule type" value="Genomic_DNA"/>
</dbReference>
<dbReference type="KEGG" id="nno:NONO_c15590"/>
<dbReference type="RefSeq" id="WP_025347873.1">
    <property type="nucleotide sequence ID" value="NZ_CP006850.1"/>
</dbReference>
<keyword evidence="1" id="KW-1133">Transmembrane helix</keyword>
<feature type="transmembrane region" description="Helical" evidence="1">
    <location>
        <begin position="141"/>
        <end position="161"/>
    </location>
</feature>
<dbReference type="HOGENOM" id="CLU_1546039_0_0_11"/>
<keyword evidence="1" id="KW-0472">Membrane</keyword>
<keyword evidence="1" id="KW-0812">Transmembrane</keyword>
<proteinExistence type="predicted"/>
<accession>W5TAM5</accession>
<evidence type="ECO:0000256" key="1">
    <source>
        <dbReference type="SAM" id="Phobius"/>
    </source>
</evidence>
<reference evidence="2 3" key="1">
    <citation type="journal article" date="2014" name="Appl. Environ. Microbiol.">
        <title>Insights into the Microbial Degradation of Rubber and Gutta-Percha by Analysis of the Complete Genome of Nocardia nova SH22a.</title>
        <authorList>
            <person name="Luo Q."/>
            <person name="Hiessl S."/>
            <person name="Poehlein A."/>
            <person name="Daniel R."/>
            <person name="Steinbuchel A."/>
        </authorList>
    </citation>
    <scope>NUCLEOTIDE SEQUENCE [LARGE SCALE GENOMIC DNA]</scope>
    <source>
        <strain evidence="2">SH22a</strain>
    </source>
</reference>
<name>W5TAM5_9NOCA</name>
<dbReference type="eggNOG" id="ENOG5031G02">
    <property type="taxonomic scope" value="Bacteria"/>
</dbReference>
<organism evidence="2 3">
    <name type="scientific">Nocardia nova SH22a</name>
    <dbReference type="NCBI Taxonomy" id="1415166"/>
    <lineage>
        <taxon>Bacteria</taxon>
        <taxon>Bacillati</taxon>
        <taxon>Actinomycetota</taxon>
        <taxon>Actinomycetes</taxon>
        <taxon>Mycobacteriales</taxon>
        <taxon>Nocardiaceae</taxon>
        <taxon>Nocardia</taxon>
    </lineage>
</organism>